<evidence type="ECO:0000256" key="2">
    <source>
        <dbReference type="ARBA" id="ARBA00022475"/>
    </source>
</evidence>
<gene>
    <name evidence="11" type="ORF">ACAOBT_LOCUS12596</name>
</gene>
<dbReference type="GO" id="GO:0004984">
    <property type="term" value="F:olfactory receptor activity"/>
    <property type="evidence" value="ECO:0007669"/>
    <property type="project" value="InterPro"/>
</dbReference>
<evidence type="ECO:0000256" key="8">
    <source>
        <dbReference type="ARBA" id="ARBA00023170"/>
    </source>
</evidence>
<dbReference type="PANTHER" id="PTHR21137:SF35">
    <property type="entry name" value="ODORANT RECEPTOR 19A-RELATED"/>
    <property type="match status" value="1"/>
</dbReference>
<keyword evidence="2" id="KW-1003">Cell membrane</keyword>
<evidence type="ECO:0000256" key="1">
    <source>
        <dbReference type="ARBA" id="ARBA00004651"/>
    </source>
</evidence>
<feature type="transmembrane region" description="Helical" evidence="10">
    <location>
        <begin position="20"/>
        <end position="49"/>
    </location>
</feature>
<sequence length="253" mass="29062">MPHYYMIPFKTDTISSCKGALVIMDLGMGVLGLYIAAYDASLTMILICLKTNMQILCEATRTIRERTLKKLNLPESNSTFRDDEIPELENGMFMEIKKCNFHMAFLMRAHEDIENTFCIITLLQTASSLFMIASNLIILSTLTPSNPLFWCIVQFIVSCIIQLTMFCYFGSSITETVRQAQMINRCYTYRRIVYACDWYSSSKRFKTCILMMMARMEKPMYLTAGKFYPLTLNTVVTVMKGAYSYSAMFRSVG</sequence>
<organism evidence="11 12">
    <name type="scientific">Acanthoscelides obtectus</name>
    <name type="common">Bean weevil</name>
    <name type="synonym">Bruchus obtectus</name>
    <dbReference type="NCBI Taxonomy" id="200917"/>
    <lineage>
        <taxon>Eukaryota</taxon>
        <taxon>Metazoa</taxon>
        <taxon>Ecdysozoa</taxon>
        <taxon>Arthropoda</taxon>
        <taxon>Hexapoda</taxon>
        <taxon>Insecta</taxon>
        <taxon>Pterygota</taxon>
        <taxon>Neoptera</taxon>
        <taxon>Endopterygota</taxon>
        <taxon>Coleoptera</taxon>
        <taxon>Polyphaga</taxon>
        <taxon>Cucujiformia</taxon>
        <taxon>Chrysomeloidea</taxon>
        <taxon>Chrysomelidae</taxon>
        <taxon>Bruchinae</taxon>
        <taxon>Bruchini</taxon>
        <taxon>Acanthoscelides</taxon>
    </lineage>
</organism>
<evidence type="ECO:0000256" key="3">
    <source>
        <dbReference type="ARBA" id="ARBA00022606"/>
    </source>
</evidence>
<comment type="caution">
    <text evidence="11">The sequence shown here is derived from an EMBL/GenBank/DDBJ whole genome shotgun (WGS) entry which is preliminary data.</text>
</comment>
<dbReference type="PANTHER" id="PTHR21137">
    <property type="entry name" value="ODORANT RECEPTOR"/>
    <property type="match status" value="1"/>
</dbReference>
<proteinExistence type="predicted"/>
<evidence type="ECO:0000313" key="11">
    <source>
        <dbReference type="EMBL" id="CAH1977322.1"/>
    </source>
</evidence>
<keyword evidence="8" id="KW-0675">Receptor</keyword>
<dbReference type="InterPro" id="IPR004117">
    <property type="entry name" value="7tm6_olfct_rcpt"/>
</dbReference>
<dbReference type="GO" id="GO:0005886">
    <property type="term" value="C:plasma membrane"/>
    <property type="evidence" value="ECO:0007669"/>
    <property type="project" value="UniProtKB-SubCell"/>
</dbReference>
<evidence type="ECO:0000256" key="4">
    <source>
        <dbReference type="ARBA" id="ARBA00022692"/>
    </source>
</evidence>
<evidence type="ECO:0000256" key="6">
    <source>
        <dbReference type="ARBA" id="ARBA00022989"/>
    </source>
</evidence>
<dbReference type="GO" id="GO:0007165">
    <property type="term" value="P:signal transduction"/>
    <property type="evidence" value="ECO:0007669"/>
    <property type="project" value="UniProtKB-KW"/>
</dbReference>
<keyword evidence="6 10" id="KW-1133">Transmembrane helix</keyword>
<keyword evidence="3" id="KW-0716">Sensory transduction</keyword>
<accession>A0A9P0PC34</accession>
<dbReference type="Pfam" id="PF02949">
    <property type="entry name" value="7tm_6"/>
    <property type="match status" value="1"/>
</dbReference>
<dbReference type="AlphaFoldDB" id="A0A9P0PC34"/>
<reference evidence="11" key="1">
    <citation type="submission" date="2022-03" db="EMBL/GenBank/DDBJ databases">
        <authorList>
            <person name="Sayadi A."/>
        </authorList>
    </citation>
    <scope>NUCLEOTIDE SEQUENCE</scope>
</reference>
<dbReference type="OrthoDB" id="7677057at2759"/>
<keyword evidence="7 10" id="KW-0472">Membrane</keyword>
<keyword evidence="4 10" id="KW-0812">Transmembrane</keyword>
<feature type="transmembrane region" description="Helical" evidence="10">
    <location>
        <begin position="147"/>
        <end position="169"/>
    </location>
</feature>
<dbReference type="GO" id="GO:0005549">
    <property type="term" value="F:odorant binding"/>
    <property type="evidence" value="ECO:0007669"/>
    <property type="project" value="InterPro"/>
</dbReference>
<keyword evidence="9" id="KW-0807">Transducer</keyword>
<evidence type="ECO:0000256" key="10">
    <source>
        <dbReference type="SAM" id="Phobius"/>
    </source>
</evidence>
<evidence type="ECO:0000256" key="7">
    <source>
        <dbReference type="ARBA" id="ARBA00023136"/>
    </source>
</evidence>
<comment type="subcellular location">
    <subcellularLocation>
        <location evidence="1">Cell membrane</location>
        <topology evidence="1">Multi-pass membrane protein</topology>
    </subcellularLocation>
</comment>
<keyword evidence="12" id="KW-1185">Reference proteome</keyword>
<evidence type="ECO:0000256" key="9">
    <source>
        <dbReference type="ARBA" id="ARBA00023224"/>
    </source>
</evidence>
<name>A0A9P0PC34_ACAOB</name>
<dbReference type="Proteomes" id="UP001152888">
    <property type="component" value="Unassembled WGS sequence"/>
</dbReference>
<evidence type="ECO:0000313" key="12">
    <source>
        <dbReference type="Proteomes" id="UP001152888"/>
    </source>
</evidence>
<protein>
    <submittedName>
        <fullName evidence="11">Uncharacterized protein</fullName>
    </submittedName>
</protein>
<dbReference type="EMBL" id="CAKOFQ010006857">
    <property type="protein sequence ID" value="CAH1977322.1"/>
    <property type="molecule type" value="Genomic_DNA"/>
</dbReference>
<keyword evidence="5" id="KW-0552">Olfaction</keyword>
<evidence type="ECO:0000256" key="5">
    <source>
        <dbReference type="ARBA" id="ARBA00022725"/>
    </source>
</evidence>
<feature type="transmembrane region" description="Helical" evidence="10">
    <location>
        <begin position="117"/>
        <end position="141"/>
    </location>
</feature>